<dbReference type="Pfam" id="PF00501">
    <property type="entry name" value="AMP-binding"/>
    <property type="match status" value="1"/>
</dbReference>
<feature type="domain" description="AMP-binding enzyme C-terminal" evidence="6">
    <location>
        <begin position="476"/>
        <end position="559"/>
    </location>
</feature>
<gene>
    <name evidence="7" type="ORF">B1756_00615</name>
</gene>
<dbReference type="OrthoDB" id="193284at2157"/>
<dbReference type="GO" id="GO:0006633">
    <property type="term" value="P:fatty acid biosynthetic process"/>
    <property type="evidence" value="ECO:0007669"/>
    <property type="project" value="TreeGrafter"/>
</dbReference>
<comment type="similarity">
    <text evidence="1">Belongs to the ATP-dependent AMP-binding enzyme family.</text>
</comment>
<dbReference type="InterPro" id="IPR000873">
    <property type="entry name" value="AMP-dep_synth/lig_dom"/>
</dbReference>
<dbReference type="InterPro" id="IPR042099">
    <property type="entry name" value="ANL_N_sf"/>
</dbReference>
<dbReference type="PANTHER" id="PTHR43605:SF10">
    <property type="entry name" value="ACYL-COA SYNTHETASE MEDIUM CHAIN FAMILY MEMBER 3"/>
    <property type="match status" value="1"/>
</dbReference>
<dbReference type="InterPro" id="IPR025110">
    <property type="entry name" value="AMP-bd_C"/>
</dbReference>
<dbReference type="Gene3D" id="3.30.300.30">
    <property type="match status" value="1"/>
</dbReference>
<evidence type="ECO:0000256" key="3">
    <source>
        <dbReference type="ARBA" id="ARBA00022741"/>
    </source>
</evidence>
<dbReference type="AlphaFoldDB" id="A0A2Z2HWI2"/>
<evidence type="ECO:0000259" key="5">
    <source>
        <dbReference type="Pfam" id="PF00501"/>
    </source>
</evidence>
<dbReference type="EMBL" id="CP019893">
    <property type="protein sequence ID" value="ARS91610.1"/>
    <property type="molecule type" value="Genomic_DNA"/>
</dbReference>
<dbReference type="KEGG" id="naj:B1756_00615"/>
<keyword evidence="8" id="KW-1185">Reference proteome</keyword>
<dbReference type="SUPFAM" id="SSF56801">
    <property type="entry name" value="Acetyl-CoA synthetase-like"/>
    <property type="match status" value="1"/>
</dbReference>
<feature type="domain" description="AMP-dependent synthetase/ligase" evidence="5">
    <location>
        <begin position="49"/>
        <end position="416"/>
    </location>
</feature>
<proteinExistence type="inferred from homology"/>
<dbReference type="PANTHER" id="PTHR43605">
    <property type="entry name" value="ACYL-COENZYME A SYNTHETASE"/>
    <property type="match status" value="1"/>
</dbReference>
<protein>
    <submittedName>
        <fullName evidence="7">AMP-dependent synthetase</fullName>
    </submittedName>
</protein>
<evidence type="ECO:0000313" key="8">
    <source>
        <dbReference type="Proteomes" id="UP000250088"/>
    </source>
</evidence>
<dbReference type="GeneID" id="32892535"/>
<reference evidence="8" key="1">
    <citation type="submission" date="2017-02" db="EMBL/GenBank/DDBJ databases">
        <title>Natronthermophilus aegyptiacus gen. nov.,sp. nov., an aerobic, extremely halophilic alkalithermophilic archaeon isolated from the athalassohaline Wadi An Natrun, Egypt.</title>
        <authorList>
            <person name="Zhao B."/>
        </authorList>
    </citation>
    <scope>NUCLEOTIDE SEQUENCE [LARGE SCALE GENOMIC DNA]</scope>
    <source>
        <strain evidence="8">JW/NM-HA 15</strain>
    </source>
</reference>
<sequence>MQGQRLEAYHFHEREWDGYDQLREAFEWEVPNRFNMATFVCDRWAEDGETSDRVALYVDGERGERDQYTFGEFHEVTNRLANALADAGVERGDRIGVNAPQTPETVFAHVAAWKLGAVSVPLSTLFGPDALAYRLTDSEARVCVVHESNVDALREVAADVPTLESVLTVGDVDPPDDDHDDLEDDFWEALEAQPSAFETVDTAAEDDAIVIYTSGTTGDPKGVRHAHRMLLGHLPLFLTTFCNLEIGADDVYWTPAEWAWIASLFDVVVPGLYYGRPVVAYEGGEFDPDAAFEVIERYEVTNFFAPPTALRMMMQVEEPRDRFDVDSVRVIPSGGESLGQSIVDWAEATFDGAAVHEGYGQTEANLLVGDCTALAEFREGKMGRPAPGHDVRIVDPQTAEATVEPGEVGEIAVRYEGNPVCFKEYLGKPERTARKVRNGWLLTEDLGTVDGDGYFAFKSRTDDVIISAGYRIGPEEVEESLAGHDAVADAAVIGVPHDERGEVPKAYVVPAEGATPETDDDRTTLRDDLKTHVRERLAAYEYPRELEFVAELPKTTTGKVRRADLRDREGLEP</sequence>
<dbReference type="InterPro" id="IPR051087">
    <property type="entry name" value="Mitochondrial_ACSM"/>
</dbReference>
<evidence type="ECO:0000256" key="2">
    <source>
        <dbReference type="ARBA" id="ARBA00022598"/>
    </source>
</evidence>
<accession>A0A2Z2HWI2</accession>
<name>A0A2Z2HWI2_9EURY</name>
<evidence type="ECO:0000256" key="4">
    <source>
        <dbReference type="ARBA" id="ARBA00022840"/>
    </source>
</evidence>
<evidence type="ECO:0000313" key="7">
    <source>
        <dbReference type="EMBL" id="ARS91610.1"/>
    </source>
</evidence>
<keyword evidence="2" id="KW-0436">Ligase</keyword>
<dbReference type="Pfam" id="PF13193">
    <property type="entry name" value="AMP-binding_C"/>
    <property type="match status" value="1"/>
</dbReference>
<dbReference type="Gene3D" id="3.40.50.12780">
    <property type="entry name" value="N-terminal domain of ligase-like"/>
    <property type="match status" value="1"/>
</dbReference>
<dbReference type="GO" id="GO:0016405">
    <property type="term" value="F:CoA-ligase activity"/>
    <property type="evidence" value="ECO:0007669"/>
    <property type="project" value="UniProtKB-ARBA"/>
</dbReference>
<dbReference type="InterPro" id="IPR045851">
    <property type="entry name" value="AMP-bd_C_sf"/>
</dbReference>
<evidence type="ECO:0000259" key="6">
    <source>
        <dbReference type="Pfam" id="PF13193"/>
    </source>
</evidence>
<dbReference type="GO" id="GO:0015645">
    <property type="term" value="F:fatty acid ligase activity"/>
    <property type="evidence" value="ECO:0007669"/>
    <property type="project" value="TreeGrafter"/>
</dbReference>
<evidence type="ECO:0000256" key="1">
    <source>
        <dbReference type="ARBA" id="ARBA00006432"/>
    </source>
</evidence>
<organism evidence="7 8">
    <name type="scientific">Natrarchaeobaculum aegyptiacum</name>
    <dbReference type="NCBI Taxonomy" id="745377"/>
    <lineage>
        <taxon>Archaea</taxon>
        <taxon>Methanobacteriati</taxon>
        <taxon>Methanobacteriota</taxon>
        <taxon>Stenosarchaea group</taxon>
        <taxon>Halobacteria</taxon>
        <taxon>Halobacteriales</taxon>
        <taxon>Natrialbaceae</taxon>
        <taxon>Natrarchaeobaculum</taxon>
    </lineage>
</organism>
<keyword evidence="4" id="KW-0067">ATP-binding</keyword>
<dbReference type="GO" id="GO:0004321">
    <property type="term" value="F:fatty-acyl-CoA synthase activity"/>
    <property type="evidence" value="ECO:0007669"/>
    <property type="project" value="TreeGrafter"/>
</dbReference>
<dbReference type="GO" id="GO:0006637">
    <property type="term" value="P:acyl-CoA metabolic process"/>
    <property type="evidence" value="ECO:0007669"/>
    <property type="project" value="TreeGrafter"/>
</dbReference>
<dbReference type="PROSITE" id="PS00455">
    <property type="entry name" value="AMP_BINDING"/>
    <property type="match status" value="1"/>
</dbReference>
<dbReference type="Proteomes" id="UP000250088">
    <property type="component" value="Chromosome"/>
</dbReference>
<dbReference type="InterPro" id="IPR020845">
    <property type="entry name" value="AMP-binding_CS"/>
</dbReference>
<dbReference type="RefSeq" id="WP_086889977.1">
    <property type="nucleotide sequence ID" value="NZ_CP019893.1"/>
</dbReference>
<keyword evidence="3" id="KW-0547">Nucleotide-binding</keyword>
<dbReference type="GO" id="GO:0005524">
    <property type="term" value="F:ATP binding"/>
    <property type="evidence" value="ECO:0007669"/>
    <property type="project" value="UniProtKB-KW"/>
</dbReference>